<gene>
    <name evidence="1" type="ORF">SAMN06296036_10949</name>
</gene>
<dbReference type="Proteomes" id="UP000192907">
    <property type="component" value="Unassembled WGS sequence"/>
</dbReference>
<dbReference type="AlphaFoldDB" id="A0A1Y6BTY9"/>
<organism evidence="1 2">
    <name type="scientific">Pseudobacteriovorax antillogorgiicola</name>
    <dbReference type="NCBI Taxonomy" id="1513793"/>
    <lineage>
        <taxon>Bacteria</taxon>
        <taxon>Pseudomonadati</taxon>
        <taxon>Bdellovibrionota</taxon>
        <taxon>Oligoflexia</taxon>
        <taxon>Oligoflexales</taxon>
        <taxon>Pseudobacteriovoracaceae</taxon>
        <taxon>Pseudobacteriovorax</taxon>
    </lineage>
</organism>
<dbReference type="PROSITE" id="PS51257">
    <property type="entry name" value="PROKAR_LIPOPROTEIN"/>
    <property type="match status" value="1"/>
</dbReference>
<accession>A0A1Y6BTY9</accession>
<name>A0A1Y6BTY9_9BACT</name>
<dbReference type="EMBL" id="FWZT01000009">
    <property type="protein sequence ID" value="SMF28806.1"/>
    <property type="molecule type" value="Genomic_DNA"/>
</dbReference>
<reference evidence="2" key="1">
    <citation type="submission" date="2017-04" db="EMBL/GenBank/DDBJ databases">
        <authorList>
            <person name="Varghese N."/>
            <person name="Submissions S."/>
        </authorList>
    </citation>
    <scope>NUCLEOTIDE SEQUENCE [LARGE SCALE GENOMIC DNA]</scope>
    <source>
        <strain evidence="2">RKEM611</strain>
    </source>
</reference>
<proteinExistence type="predicted"/>
<evidence type="ECO:0008006" key="3">
    <source>
        <dbReference type="Google" id="ProtNLM"/>
    </source>
</evidence>
<evidence type="ECO:0000313" key="2">
    <source>
        <dbReference type="Proteomes" id="UP000192907"/>
    </source>
</evidence>
<sequence>MLKFLLPVLMGLFSVSCISTPEEVIYEYEGEESFSEEDLDKKLQLDIASCNQAGLQTRDDLLLQEKNHQRCMYQLGWKAKYLF</sequence>
<keyword evidence="2" id="KW-1185">Reference proteome</keyword>
<protein>
    <recommendedName>
        <fullName evidence="3">Lipoprotein</fullName>
    </recommendedName>
</protein>
<evidence type="ECO:0000313" key="1">
    <source>
        <dbReference type="EMBL" id="SMF28806.1"/>
    </source>
</evidence>
<dbReference type="RefSeq" id="WP_132319434.1">
    <property type="nucleotide sequence ID" value="NZ_FWZT01000009.1"/>
</dbReference>